<reference evidence="2" key="1">
    <citation type="journal article" date="2019" name="Int. J. Syst. Evol. Microbiol.">
        <title>The Global Catalogue of Microorganisms (GCM) 10K type strain sequencing project: providing services to taxonomists for standard genome sequencing and annotation.</title>
        <authorList>
            <consortium name="The Broad Institute Genomics Platform"/>
            <consortium name="The Broad Institute Genome Sequencing Center for Infectious Disease"/>
            <person name="Wu L."/>
            <person name="Ma J."/>
        </authorList>
    </citation>
    <scope>NUCLEOTIDE SEQUENCE [LARGE SCALE GENOMIC DNA]</scope>
    <source>
        <strain evidence="2">CCUG 60742</strain>
    </source>
</reference>
<organism evidence="1 2">
    <name type="scientific">Mucilaginibacter lutimaris</name>
    <dbReference type="NCBI Taxonomy" id="931629"/>
    <lineage>
        <taxon>Bacteria</taxon>
        <taxon>Pseudomonadati</taxon>
        <taxon>Bacteroidota</taxon>
        <taxon>Sphingobacteriia</taxon>
        <taxon>Sphingobacteriales</taxon>
        <taxon>Sphingobacteriaceae</taxon>
        <taxon>Mucilaginibacter</taxon>
    </lineage>
</organism>
<evidence type="ECO:0000313" key="1">
    <source>
        <dbReference type="EMBL" id="MFD0765438.1"/>
    </source>
</evidence>
<comment type="caution">
    <text evidence="1">The sequence shown here is derived from an EMBL/GenBank/DDBJ whole genome shotgun (WGS) entry which is preliminary data.</text>
</comment>
<name>A0ABW2ZGX8_9SPHI</name>
<dbReference type="RefSeq" id="WP_377142579.1">
    <property type="nucleotide sequence ID" value="NZ_JBHTIA010000007.1"/>
</dbReference>
<evidence type="ECO:0000313" key="2">
    <source>
        <dbReference type="Proteomes" id="UP001597073"/>
    </source>
</evidence>
<keyword evidence="2" id="KW-1185">Reference proteome</keyword>
<sequence length="182" mass="20513">MIRINLVARVAGDKNSFPDLVNFAHLLKKQGMADFLLTFIGAIEDNDIYENAIRIAKQLEVTDHIAFTKKSIPMDQLSEELRSGYFLNFTVGSFMGYSSIDSVNLDFKTIFCNCDGSLSDEQYPYINFCHDLNEVIELLLLIRKDTVAVDKQILANNRLMKQSFRLSGTDASLLKSLMSPNG</sequence>
<proteinExistence type="predicted"/>
<gene>
    <name evidence="1" type="ORF">ACFQZI_11295</name>
</gene>
<dbReference type="Proteomes" id="UP001597073">
    <property type="component" value="Unassembled WGS sequence"/>
</dbReference>
<protein>
    <submittedName>
        <fullName evidence="1">Uncharacterized protein</fullName>
    </submittedName>
</protein>
<dbReference type="EMBL" id="JBHTIA010000007">
    <property type="protein sequence ID" value="MFD0765438.1"/>
    <property type="molecule type" value="Genomic_DNA"/>
</dbReference>
<accession>A0ABW2ZGX8</accession>